<evidence type="ECO:0000313" key="2">
    <source>
        <dbReference type="EnsemblPlants" id="MELO3C013090.2.1"/>
    </source>
</evidence>
<dbReference type="Gramene" id="MELO3C013090.2.1">
    <property type="protein sequence ID" value="MELO3C013090.2.1"/>
    <property type="gene ID" value="MELO3C013090.2"/>
</dbReference>
<reference evidence="2" key="1">
    <citation type="submission" date="2023-03" db="UniProtKB">
        <authorList>
            <consortium name="EnsemblPlants"/>
        </authorList>
    </citation>
    <scope>IDENTIFICATION</scope>
</reference>
<feature type="transmembrane region" description="Helical" evidence="1">
    <location>
        <begin position="24"/>
        <end position="46"/>
    </location>
</feature>
<accession>A0A9I9D4Z3</accession>
<sequence length="96" mass="11195">HLLLVLPSPSLCFLLKCDTSNLLLLFPFFLLTHSFPSILTILYFLLKSAMADLETTSARKLWYPRLGYSEEFEKAFGRSKEGGGKGIKKRWRRRQW</sequence>
<name>A0A9I9D4Z3_CUCME</name>
<evidence type="ECO:0000256" key="1">
    <source>
        <dbReference type="SAM" id="Phobius"/>
    </source>
</evidence>
<keyword evidence="1" id="KW-0812">Transmembrane</keyword>
<protein>
    <submittedName>
        <fullName evidence="2">Uncharacterized protein</fullName>
    </submittedName>
</protein>
<keyword evidence="1" id="KW-1133">Transmembrane helix</keyword>
<organism evidence="2">
    <name type="scientific">Cucumis melo</name>
    <name type="common">Muskmelon</name>
    <dbReference type="NCBI Taxonomy" id="3656"/>
    <lineage>
        <taxon>Eukaryota</taxon>
        <taxon>Viridiplantae</taxon>
        <taxon>Streptophyta</taxon>
        <taxon>Embryophyta</taxon>
        <taxon>Tracheophyta</taxon>
        <taxon>Spermatophyta</taxon>
        <taxon>Magnoliopsida</taxon>
        <taxon>eudicotyledons</taxon>
        <taxon>Gunneridae</taxon>
        <taxon>Pentapetalae</taxon>
        <taxon>rosids</taxon>
        <taxon>fabids</taxon>
        <taxon>Cucurbitales</taxon>
        <taxon>Cucurbitaceae</taxon>
        <taxon>Benincaseae</taxon>
        <taxon>Cucumis</taxon>
    </lineage>
</organism>
<proteinExistence type="predicted"/>
<dbReference type="EnsemblPlants" id="MELO3C013090.2.1">
    <property type="protein sequence ID" value="MELO3C013090.2.1"/>
    <property type="gene ID" value="MELO3C013090.2"/>
</dbReference>
<keyword evidence="1" id="KW-0472">Membrane</keyword>
<dbReference type="AlphaFoldDB" id="A0A9I9D4Z3"/>